<sequence length="350" mass="40722">MQKHCLNVCAPACRSSHWMCNNCCCSTPMLPRNCASCIWPRSCNNNKRRDEWLWHSRCLTDHYMKRSKEQFDTPLWRRAKHQRSNAISMLNLRNTMSTLPPPPQKKRGRRRRRRSIERAAEIIIDKPFACRGGYLRGLANMPSCRCERMGHLLLQPKFFNKCKCEPYEWMPDVPLTYYPKFPCLDPFGNACDDEFAAYLLKYLNGVGSYEARVKKLVNKRFLESLNKLYANVGGGRNGFVGANSYNYDSVEREYEFEGFFGTFNQSKESVKRKTASAAFSPRRNSSFISSFEEDEEKNYSKRYHYPTSVPLEKQPYFRTSPSQILKYLADIYYKNSGAYKVGQGISGLLI</sequence>
<evidence type="ECO:0000313" key="2">
    <source>
        <dbReference type="EMBL" id="JAB99285.1"/>
    </source>
</evidence>
<evidence type="ECO:0000256" key="1">
    <source>
        <dbReference type="SAM" id="MobiDB-lite"/>
    </source>
</evidence>
<dbReference type="OrthoDB" id="7991650at2759"/>
<name>W8BDA7_CERCA</name>
<protein>
    <submittedName>
        <fullName evidence="2">Uncharacterized protein</fullName>
    </submittedName>
</protein>
<feature type="compositionally biased region" description="Basic residues" evidence="1">
    <location>
        <begin position="104"/>
        <end position="114"/>
    </location>
</feature>
<dbReference type="EMBL" id="GAMC01007270">
    <property type="protein sequence ID" value="JAB99285.1"/>
    <property type="molecule type" value="mRNA"/>
</dbReference>
<reference evidence="2" key="1">
    <citation type="submission" date="2013-07" db="EMBL/GenBank/DDBJ databases">
        <authorList>
            <person name="Geib S."/>
        </authorList>
    </citation>
    <scope>NUCLEOTIDE SEQUENCE</scope>
</reference>
<feature type="region of interest" description="Disordered" evidence="1">
    <location>
        <begin position="94"/>
        <end position="114"/>
    </location>
</feature>
<dbReference type="AlphaFoldDB" id="W8BDA7"/>
<organism evidence="2">
    <name type="scientific">Ceratitis capitata</name>
    <name type="common">Mediterranean fruit fly</name>
    <name type="synonym">Tephritis capitata</name>
    <dbReference type="NCBI Taxonomy" id="7213"/>
    <lineage>
        <taxon>Eukaryota</taxon>
        <taxon>Metazoa</taxon>
        <taxon>Ecdysozoa</taxon>
        <taxon>Arthropoda</taxon>
        <taxon>Hexapoda</taxon>
        <taxon>Insecta</taxon>
        <taxon>Pterygota</taxon>
        <taxon>Neoptera</taxon>
        <taxon>Endopterygota</taxon>
        <taxon>Diptera</taxon>
        <taxon>Brachycera</taxon>
        <taxon>Muscomorpha</taxon>
        <taxon>Tephritoidea</taxon>
        <taxon>Tephritidae</taxon>
        <taxon>Ceratitis</taxon>
        <taxon>Ceratitis</taxon>
    </lineage>
</organism>
<dbReference type="EMBL" id="GAMC01007266">
    <property type="protein sequence ID" value="JAB99289.1"/>
    <property type="molecule type" value="mRNA"/>
</dbReference>
<proteinExistence type="evidence at transcript level"/>
<accession>W8BDA7</accession>
<reference evidence="2" key="2">
    <citation type="journal article" date="2014" name="BMC Genomics">
        <title>A genomic perspective to assessing quality of mass-reared SIT flies used in Mediterranean fruit fly (Ceratitis capitata) eradication in California.</title>
        <authorList>
            <person name="Calla B."/>
            <person name="Hall B."/>
            <person name="Hou S."/>
            <person name="Geib S.M."/>
        </authorList>
    </citation>
    <scope>NUCLEOTIDE SEQUENCE</scope>
</reference>